<reference evidence="5" key="1">
    <citation type="journal article" date="2019" name="Int. J. Syst. Evol. Microbiol.">
        <title>The Global Catalogue of Microorganisms (GCM) 10K type strain sequencing project: providing services to taxonomists for standard genome sequencing and annotation.</title>
        <authorList>
            <consortium name="The Broad Institute Genomics Platform"/>
            <consortium name="The Broad Institute Genome Sequencing Center for Infectious Disease"/>
            <person name="Wu L."/>
            <person name="Ma J."/>
        </authorList>
    </citation>
    <scope>NUCLEOTIDE SEQUENCE [LARGE SCALE GENOMIC DNA]</scope>
    <source>
        <strain evidence="5">CGMCC 4.7426</strain>
    </source>
</reference>
<dbReference type="PROSITE" id="PS51781">
    <property type="entry name" value="SH3B"/>
    <property type="match status" value="2"/>
</dbReference>
<name>A0ABV9DHZ1_9BACI</name>
<dbReference type="Gene3D" id="2.30.30.40">
    <property type="entry name" value="SH3 Domains"/>
    <property type="match status" value="2"/>
</dbReference>
<dbReference type="EC" id="3.5.1.28" evidence="4"/>
<sequence length="353" mass="38612">MKRYNILMMAAGFLLLFFIHTSVGNAESSTTYEVGVDSLNVRSAPALDAEVIGSLSKGDRVVVFQKAFGWVQTYYGGQEAWVASQFLMETNKNERSHAKKKITVTDNEVRLRAGPGVEHNIVGYASQGDTFPLVKTENKWHKVVLENGSAAWIAGWLTNSSPKIKKNTTTQGEGALQGYNIVIDPGHGGKDPGAIGIDGVYEKSLIMKTASRTATKLRQAGATVIMTRTSDRFVTLEDRVRISNSYNTDAFISLHYNAYPLFTVNGISTHFYGGNKNRALAKAVQGSLVNNTSLNDRGLMQNGFHVLKNTNAPSILVELGFISNSYDLATIKTAGYHQRVATSIVNGLKNYFQ</sequence>
<dbReference type="Pfam" id="PF08239">
    <property type="entry name" value="SH3_3"/>
    <property type="match status" value="2"/>
</dbReference>
<evidence type="ECO:0000313" key="4">
    <source>
        <dbReference type="EMBL" id="MFC4558212.1"/>
    </source>
</evidence>
<comment type="caution">
    <text evidence="4">The sequence shown here is derived from an EMBL/GenBank/DDBJ whole genome shotgun (WGS) entry which is preliminary data.</text>
</comment>
<dbReference type="InterPro" id="IPR003646">
    <property type="entry name" value="SH3-like_bac-type"/>
</dbReference>
<evidence type="ECO:0000313" key="5">
    <source>
        <dbReference type="Proteomes" id="UP001595989"/>
    </source>
</evidence>
<evidence type="ECO:0000256" key="1">
    <source>
        <dbReference type="ARBA" id="ARBA00022801"/>
    </source>
</evidence>
<gene>
    <name evidence="4" type="ORF">ACFO3D_08300</name>
</gene>
<dbReference type="InterPro" id="IPR050695">
    <property type="entry name" value="N-acetylmuramoyl_amidase_3"/>
</dbReference>
<keyword evidence="2" id="KW-0961">Cell wall biogenesis/degradation</keyword>
<evidence type="ECO:0000259" key="3">
    <source>
        <dbReference type="PROSITE" id="PS51781"/>
    </source>
</evidence>
<accession>A0ABV9DHZ1</accession>
<feature type="domain" description="SH3b" evidence="3">
    <location>
        <begin position="29"/>
        <end position="91"/>
    </location>
</feature>
<dbReference type="PANTHER" id="PTHR30404">
    <property type="entry name" value="N-ACETYLMURAMOYL-L-ALANINE AMIDASE"/>
    <property type="match status" value="1"/>
</dbReference>
<proteinExistence type="predicted"/>
<organism evidence="4 5">
    <name type="scientific">Virgibacillus kekensis</name>
    <dbReference type="NCBI Taxonomy" id="202261"/>
    <lineage>
        <taxon>Bacteria</taxon>
        <taxon>Bacillati</taxon>
        <taxon>Bacillota</taxon>
        <taxon>Bacilli</taxon>
        <taxon>Bacillales</taxon>
        <taxon>Bacillaceae</taxon>
        <taxon>Virgibacillus</taxon>
    </lineage>
</organism>
<dbReference type="CDD" id="cd02696">
    <property type="entry name" value="MurNAc-LAA"/>
    <property type="match status" value="1"/>
</dbReference>
<dbReference type="GO" id="GO:0008745">
    <property type="term" value="F:N-acetylmuramoyl-L-alanine amidase activity"/>
    <property type="evidence" value="ECO:0007669"/>
    <property type="project" value="UniProtKB-EC"/>
</dbReference>
<protein>
    <submittedName>
        <fullName evidence="4">N-acetylmuramoyl-L-alanine amidase</fullName>
        <ecNumber evidence="4">3.5.1.28</ecNumber>
    </submittedName>
</protein>
<dbReference type="Pfam" id="PF01520">
    <property type="entry name" value="Amidase_3"/>
    <property type="match status" value="1"/>
</dbReference>
<dbReference type="SUPFAM" id="SSF53187">
    <property type="entry name" value="Zn-dependent exopeptidases"/>
    <property type="match status" value="1"/>
</dbReference>
<keyword evidence="1 4" id="KW-0378">Hydrolase</keyword>
<evidence type="ECO:0000256" key="2">
    <source>
        <dbReference type="ARBA" id="ARBA00023316"/>
    </source>
</evidence>
<dbReference type="SMART" id="SM00646">
    <property type="entry name" value="Ami_3"/>
    <property type="match status" value="1"/>
</dbReference>
<keyword evidence="5" id="KW-1185">Reference proteome</keyword>
<dbReference type="Gene3D" id="3.40.630.40">
    <property type="entry name" value="Zn-dependent exopeptidases"/>
    <property type="match status" value="1"/>
</dbReference>
<dbReference type="SMART" id="SM00287">
    <property type="entry name" value="SH3b"/>
    <property type="match status" value="2"/>
</dbReference>
<dbReference type="Proteomes" id="UP001595989">
    <property type="component" value="Unassembled WGS sequence"/>
</dbReference>
<dbReference type="PANTHER" id="PTHR30404:SF0">
    <property type="entry name" value="N-ACETYLMURAMOYL-L-ALANINE AMIDASE AMIC"/>
    <property type="match status" value="1"/>
</dbReference>
<dbReference type="RefSeq" id="WP_390294697.1">
    <property type="nucleotide sequence ID" value="NZ_JBHSFU010000004.1"/>
</dbReference>
<dbReference type="EMBL" id="JBHSFU010000004">
    <property type="protein sequence ID" value="MFC4558212.1"/>
    <property type="molecule type" value="Genomic_DNA"/>
</dbReference>
<dbReference type="InterPro" id="IPR002508">
    <property type="entry name" value="MurNAc-LAA_cat"/>
</dbReference>
<feature type="domain" description="SH3b" evidence="3">
    <location>
        <begin position="99"/>
        <end position="161"/>
    </location>
</feature>